<proteinExistence type="predicted"/>
<sequence>MDWEPGNINYQGQESGVHRWQVDSELTLYWHPDWLHLAEDITGLHHRVPLEVPQGETASEAHALKAVERVVKTRRGGD</sequence>
<dbReference type="EMBL" id="SWCI01000004">
    <property type="protein sequence ID" value="TKB49343.1"/>
    <property type="molecule type" value="Genomic_DNA"/>
</dbReference>
<accession>A0A4U1BDY8</accession>
<dbReference type="Proteomes" id="UP000305674">
    <property type="component" value="Unassembled WGS sequence"/>
</dbReference>
<evidence type="ECO:0000313" key="1">
    <source>
        <dbReference type="EMBL" id="TKB49343.1"/>
    </source>
</evidence>
<name>A0A4U1BDY8_9GAMM</name>
<gene>
    <name evidence="1" type="ORF">FCL40_08385</name>
</gene>
<keyword evidence="2" id="KW-1185">Reference proteome</keyword>
<reference evidence="1 2" key="1">
    <citation type="submission" date="2019-04" db="EMBL/GenBank/DDBJ databases">
        <authorList>
            <person name="Hwang J.C."/>
        </authorList>
    </citation>
    <scope>NUCLEOTIDE SEQUENCE [LARGE SCALE GENOMIC DNA]</scope>
    <source>
        <strain evidence="1 2">IMCC35001</strain>
    </source>
</reference>
<organism evidence="1 2">
    <name type="scientific">Ferrimonas sediminicola</name>
    <dbReference type="NCBI Taxonomy" id="2569538"/>
    <lineage>
        <taxon>Bacteria</taxon>
        <taxon>Pseudomonadati</taxon>
        <taxon>Pseudomonadota</taxon>
        <taxon>Gammaproteobacteria</taxon>
        <taxon>Alteromonadales</taxon>
        <taxon>Ferrimonadaceae</taxon>
        <taxon>Ferrimonas</taxon>
    </lineage>
</organism>
<dbReference type="OrthoDB" id="5816855at2"/>
<protein>
    <submittedName>
        <fullName evidence="1">Uncharacterized protein</fullName>
    </submittedName>
</protein>
<dbReference type="RefSeq" id="WP_136852725.1">
    <property type="nucleotide sequence ID" value="NZ_SWCI01000004.1"/>
</dbReference>
<evidence type="ECO:0000313" key="2">
    <source>
        <dbReference type="Proteomes" id="UP000305674"/>
    </source>
</evidence>
<comment type="caution">
    <text evidence="1">The sequence shown here is derived from an EMBL/GenBank/DDBJ whole genome shotgun (WGS) entry which is preliminary data.</text>
</comment>
<dbReference type="AlphaFoldDB" id="A0A4U1BDY8"/>